<dbReference type="Proteomes" id="UP000226031">
    <property type="component" value="Unassembled WGS sequence"/>
</dbReference>
<dbReference type="PANTHER" id="PTHR46115">
    <property type="entry name" value="THIOREDOXIN-LIKE PROTEIN 1"/>
    <property type="match status" value="1"/>
</dbReference>
<feature type="domain" description="PITH" evidence="5">
    <location>
        <begin position="133"/>
        <end position="344"/>
    </location>
</feature>
<evidence type="ECO:0000259" key="4">
    <source>
        <dbReference type="PROSITE" id="PS51352"/>
    </source>
</evidence>
<reference evidence="6 7" key="1">
    <citation type="submission" date="2017-10" db="EMBL/GenBank/DDBJ databases">
        <title>Comparative genomics in systemic dimorphic fungi from Ajellomycetaceae.</title>
        <authorList>
            <person name="Munoz J.F."/>
            <person name="Mcewen J.G."/>
            <person name="Clay O.K."/>
            <person name="Cuomo C.A."/>
        </authorList>
    </citation>
    <scope>NUCLEOTIDE SEQUENCE [LARGE SCALE GENOMIC DNA]</scope>
    <source>
        <strain evidence="6 7">UAMH4076</strain>
    </source>
</reference>
<feature type="compositionally biased region" description="Acidic residues" evidence="3">
    <location>
        <begin position="232"/>
        <end position="242"/>
    </location>
</feature>
<dbReference type="GO" id="GO:0005737">
    <property type="term" value="C:cytoplasm"/>
    <property type="evidence" value="ECO:0007669"/>
    <property type="project" value="UniProtKB-ARBA"/>
</dbReference>
<dbReference type="InterPro" id="IPR005746">
    <property type="entry name" value="Thioredoxin"/>
</dbReference>
<dbReference type="SUPFAM" id="SSF49785">
    <property type="entry name" value="Galactose-binding domain-like"/>
    <property type="match status" value="1"/>
</dbReference>
<gene>
    <name evidence="6" type="ORF">GX50_01276</name>
</gene>
<dbReference type="GO" id="GO:0015035">
    <property type="term" value="F:protein-disulfide reductase activity"/>
    <property type="evidence" value="ECO:0007669"/>
    <property type="project" value="InterPro"/>
</dbReference>
<evidence type="ECO:0000256" key="2">
    <source>
        <dbReference type="ARBA" id="ARBA00023157"/>
    </source>
</evidence>
<dbReference type="VEuPathDB" id="FungiDB:EMCG_06761"/>
<organism evidence="6 7">
    <name type="scientific">[Emmonsia] crescens</name>
    <dbReference type="NCBI Taxonomy" id="73230"/>
    <lineage>
        <taxon>Eukaryota</taxon>
        <taxon>Fungi</taxon>
        <taxon>Dikarya</taxon>
        <taxon>Ascomycota</taxon>
        <taxon>Pezizomycotina</taxon>
        <taxon>Eurotiomycetes</taxon>
        <taxon>Eurotiomycetidae</taxon>
        <taxon>Onygenales</taxon>
        <taxon>Ajellomycetaceae</taxon>
        <taxon>Emergomyces</taxon>
    </lineage>
</organism>
<dbReference type="EMBL" id="PDND01000014">
    <property type="protein sequence ID" value="PGH35951.1"/>
    <property type="molecule type" value="Genomic_DNA"/>
</dbReference>
<dbReference type="PRINTS" id="PR00421">
    <property type="entry name" value="THIOREDOXIN"/>
</dbReference>
<dbReference type="InterPro" id="IPR008979">
    <property type="entry name" value="Galactose-bd-like_sf"/>
</dbReference>
<comment type="similarity">
    <text evidence="1">Belongs to the thioredoxin family.</text>
</comment>
<keyword evidence="2" id="KW-1015">Disulfide bond</keyword>
<feature type="region of interest" description="Disordered" evidence="3">
    <location>
        <begin position="226"/>
        <end position="247"/>
    </location>
</feature>
<feature type="domain" description="Thioredoxin" evidence="4">
    <location>
        <begin position="1"/>
        <end position="109"/>
    </location>
</feature>
<sequence length="346" mass="37614">MSKIVHVSSKAQFSELLRSSSIVIADFYADWCGPCKVIAPLFEKLANKFSRPKKISFAKVDVDANQDVAEAYGVTAMPTFLIFKNGSVAHSIRGANPQLLTAKIQEFASSAGSNGEGADDAAGEASGSGSQWLGGSVLKGYSELSDQIELKDIDLLNCDNQVGSGRSLFAAERPSGFGAAEGSGNGKAKASSTPDWVESDTDEQLMLYVPFQSSIKIHSLQITSLAPRRGDDDGDDDDDDDEVPMRPKTLKLYTNRPHIIGFEDADDETPTQEVELTPQDWDEKTATATIELRFVKFQRITSLVVYFVDGDGDGERIRVDRVRIFGEAGEKREMGKLEKIGDEPGE</sequence>
<protein>
    <submittedName>
        <fullName evidence="6">Thioredoxin</fullName>
    </submittedName>
</protein>
<dbReference type="PROSITE" id="PS51532">
    <property type="entry name" value="PITH"/>
    <property type="match status" value="1"/>
</dbReference>
<dbReference type="AlphaFoldDB" id="A0A2B7ZRD7"/>
<dbReference type="PROSITE" id="PS51352">
    <property type="entry name" value="THIOREDOXIN_2"/>
    <property type="match status" value="1"/>
</dbReference>
<dbReference type="PROSITE" id="PS00194">
    <property type="entry name" value="THIOREDOXIN_1"/>
    <property type="match status" value="1"/>
</dbReference>
<name>A0A2B7ZRD7_9EURO</name>
<dbReference type="Pfam" id="PF00085">
    <property type="entry name" value="Thioredoxin"/>
    <property type="match status" value="1"/>
</dbReference>
<dbReference type="NCBIfam" id="TIGR01068">
    <property type="entry name" value="thioredoxin"/>
    <property type="match status" value="1"/>
</dbReference>
<dbReference type="InterPro" id="IPR017937">
    <property type="entry name" value="Thioredoxin_CS"/>
</dbReference>
<evidence type="ECO:0000259" key="5">
    <source>
        <dbReference type="PROSITE" id="PS51532"/>
    </source>
</evidence>
<dbReference type="InterPro" id="IPR036249">
    <property type="entry name" value="Thioredoxin-like_sf"/>
</dbReference>
<evidence type="ECO:0000256" key="3">
    <source>
        <dbReference type="SAM" id="MobiDB-lite"/>
    </source>
</evidence>
<dbReference type="InterPro" id="IPR037047">
    <property type="entry name" value="PITH_dom_sf"/>
</dbReference>
<feature type="region of interest" description="Disordered" evidence="3">
    <location>
        <begin position="177"/>
        <end position="196"/>
    </location>
</feature>
<dbReference type="Gene3D" id="3.40.30.10">
    <property type="entry name" value="Glutaredoxin"/>
    <property type="match status" value="1"/>
</dbReference>
<evidence type="ECO:0000313" key="6">
    <source>
        <dbReference type="EMBL" id="PGH35951.1"/>
    </source>
</evidence>
<dbReference type="Gene3D" id="2.60.120.470">
    <property type="entry name" value="PITH domain"/>
    <property type="match status" value="1"/>
</dbReference>
<proteinExistence type="inferred from homology"/>
<keyword evidence="7" id="KW-1185">Reference proteome</keyword>
<comment type="caution">
    <text evidence="6">The sequence shown here is derived from an EMBL/GenBank/DDBJ whole genome shotgun (WGS) entry which is preliminary data.</text>
</comment>
<accession>A0A2B7ZRD7</accession>
<evidence type="ECO:0000256" key="1">
    <source>
        <dbReference type="ARBA" id="ARBA00008987"/>
    </source>
</evidence>
<dbReference type="SUPFAM" id="SSF52833">
    <property type="entry name" value="Thioredoxin-like"/>
    <property type="match status" value="1"/>
</dbReference>
<dbReference type="Pfam" id="PF06201">
    <property type="entry name" value="PITH"/>
    <property type="match status" value="1"/>
</dbReference>
<evidence type="ECO:0000313" key="7">
    <source>
        <dbReference type="Proteomes" id="UP000226031"/>
    </source>
</evidence>
<dbReference type="CDD" id="cd02947">
    <property type="entry name" value="TRX_family"/>
    <property type="match status" value="1"/>
</dbReference>
<dbReference type="InterPro" id="IPR010400">
    <property type="entry name" value="PITH_dom"/>
</dbReference>
<dbReference type="InterPro" id="IPR013766">
    <property type="entry name" value="Thioredoxin_domain"/>
</dbReference>
<dbReference type="STRING" id="73230.A0A2B7ZRD7"/>
<dbReference type="FunFam" id="3.40.30.10:FF:000245">
    <property type="entry name" value="Thioredoxin"/>
    <property type="match status" value="1"/>
</dbReference>